<organism evidence="1 2">
    <name type="scientific">Flavobacterium branchiophilum</name>
    <dbReference type="NCBI Taxonomy" id="55197"/>
    <lineage>
        <taxon>Bacteria</taxon>
        <taxon>Pseudomonadati</taxon>
        <taxon>Bacteroidota</taxon>
        <taxon>Flavobacteriia</taxon>
        <taxon>Flavobacteriales</taxon>
        <taxon>Flavobacteriaceae</taxon>
        <taxon>Flavobacterium</taxon>
    </lineage>
</organism>
<gene>
    <name evidence="1" type="ORF">B0A77_11865</name>
</gene>
<dbReference type="EMBL" id="PCMW01000071">
    <property type="protein sequence ID" value="PDS23030.1"/>
    <property type="molecule type" value="Genomic_DNA"/>
</dbReference>
<reference evidence="1 2" key="1">
    <citation type="submission" date="2017-09" db="EMBL/GenBank/DDBJ databases">
        <title>Whole genomes of Flavobacteriaceae.</title>
        <authorList>
            <person name="Stine C."/>
            <person name="Li C."/>
            <person name="Tadesse D."/>
        </authorList>
    </citation>
    <scope>NUCLEOTIDE SEQUENCE [LARGE SCALE GENOMIC DNA]</scope>
    <source>
        <strain evidence="1 2">ATCC 35036</strain>
    </source>
</reference>
<dbReference type="Proteomes" id="UP000220828">
    <property type="component" value="Unassembled WGS sequence"/>
</dbReference>
<name>A0A2H3KVX5_9FLAO</name>
<dbReference type="AlphaFoldDB" id="A0A2H3KVX5"/>
<proteinExistence type="predicted"/>
<evidence type="ECO:0008006" key="3">
    <source>
        <dbReference type="Google" id="ProtNLM"/>
    </source>
</evidence>
<comment type="caution">
    <text evidence="1">The sequence shown here is derived from an EMBL/GenBank/DDBJ whole genome shotgun (WGS) entry which is preliminary data.</text>
</comment>
<evidence type="ECO:0000313" key="2">
    <source>
        <dbReference type="Proteomes" id="UP000220828"/>
    </source>
</evidence>
<sequence length="345" mass="40452">MNNIIFVKHPIKENDTIESVAQHFGITTNYLQLVHNLNVDVYDKIKNISGFFPSHLKEIFIDENTYQSFIERENEKRPKNNPILEYKTIKEKTIYNVFYTFSDGEEQTNISFQTSIKGLENSPKINGYITEIDRISITLLNNEEPELVIDELALATAKVIYPLQIILNYRGKFVDIKNYEEIVKRWEIVKENIRDNFESEQTENYIISTEATLQSKETLLASLKKDWFLNTYFAEIYINYYSKYKINSKIHFPVITDFEDFEYTIVQEMNKYADDESQLTISQTGTINNETNKNNEDLIPINGAFESKYLLDPVDKSLKKLTLQCTLDYITPKKLSIIINEKQKV</sequence>
<accession>A0A2H3KVX5</accession>
<protein>
    <recommendedName>
        <fullName evidence="3">LysM domain-containing protein</fullName>
    </recommendedName>
</protein>
<dbReference type="OrthoDB" id="1246696at2"/>
<evidence type="ECO:0000313" key="1">
    <source>
        <dbReference type="EMBL" id="PDS23030.1"/>
    </source>
</evidence>
<dbReference type="RefSeq" id="WP_097554582.1">
    <property type="nucleotide sequence ID" value="NZ_PCMW01000071.1"/>
</dbReference>